<keyword evidence="2" id="KW-1185">Reference proteome</keyword>
<accession>A0ACC0KMU9</accession>
<sequence length="1469" mass="163469">MWTKRVQLWRFMLCAAFAAALVAAARDSSEKHDSSEVSIDIDTKEADSAEDTGNTEDADSKENAPSVEVADEPYVAHASIEVERSNAENEQSEEAQADEPQDSKEEDKQDSNADSKETDDFEGDAATEEASTEQEAGEDADESDDKSEEAASSSEEQVKDDGGDDSHAQEDDEGSQEKAESEEKEESDDDKEQSKEDTTTEDKDESGNEEQSEEEPTAQDNETSEDSKEESDEEQAVEDTKEDDSDKSGEETNEVDKSGEEDTTEEEAVAEPVEKETAVESAADEDTQASVEGEQTSEEGEEASEDGEQASDNEKDDEETSETSEQTSQDEEGSPEAETVEKEEAAEEELLNVPEIPENLRSRDHISQILRLDEETSAEPSPAYFNILMHGKDPEVLDGTQLAADWTFSGLQKFGQGLEERLRGLRHPSKILEKVNIVEIPGILEVRKQVSRVFPFNDACQWFIDRADIIFLVYDPSKLDVGPETEAILDQLKGRESQTRIVLNKADSVKPEELMRVQSALIWNISPLMSSAQPPVMYTVSLWSMPFEAGAPVRLLQAQERELLRDLRQAIDKRIENKISSARRFAVRVRNHAKMVDCYLTTYYNHKTIFGNKKLIADAIIENPQNYHIYEGLSTLTNISRYDLPDPETYRDFFRLNPLYEFQQLAATCTYFRGCPINRLDVAIAYDLPEIVGKYKKMVETSTPQGMPKRNINRLSNTVKGKGKKGGQALHPKSIVCNVEFNNGTKFDVLSCMKGTLIEINEEKSASIFDVSHMLQTNVRGKDCVTWFESLCPVDLRGMANGSSSLTVFLTDQGGIIDDLIVTKVNDETLYIVSNAGRLDVDKAHMIDTSDKLRQQGKDVTVEFWDVSERALIAIQGPKAASLFQSLTDFPLTDLTFMSSRVCAVAGVEGCRVTRCGYTGEDGVEVSIPAEQANHVTEALLESTEIKLAGLAVRDSLRLEAGLCLYGNDIDETVTPVEANLTWLISKRRRGEANFPGADIILRQIKEGVGKRRHLHKHNIPFGLATSSSKEGYEMKTSKNHLELFSLFPYKTFGSDPEVKKGKPAPDTFLVAATKFPDKPAPAQCLVFEDAVNGVKAAKTAGMQVVMVPDARLDRSLTKEATLVLDSLEDFKPEVFDTEELYTVAFQNIVSKFGKNYTYELKVSLMGSQAHETADRIIKALDLPLSRDEFVDISKKEFADLFPTTEVLPGARRLIEHLHKHNIPIGLATSSSVESYELKTNHHQQLFSLFPFKTFGSDSEVRQGKPSPDIFFVAAGRFPDKPDPSKCLVFEDSVNGVKAAKAAGMQVVMVPDSRLDKSYTKEATLVLNSLEDFKPEVFNTEELYTIGFENIASRYGKKFTFELKCKIMGQQTREFAKMIIEGLDLPLTVDEFIVESREIFNELFPNCKCLVFEDSLNGVLAGRAAGMQVVMVPDTRLDRSLAVEAGATLVLSSMEDFRPELFGLPPYLH</sequence>
<evidence type="ECO:0000313" key="2">
    <source>
        <dbReference type="Proteomes" id="UP001064048"/>
    </source>
</evidence>
<evidence type="ECO:0000313" key="1">
    <source>
        <dbReference type="EMBL" id="KAI8437610.1"/>
    </source>
</evidence>
<proteinExistence type="predicted"/>
<reference evidence="1 2" key="1">
    <citation type="journal article" date="2022" name="Genome Biol. Evol.">
        <title>The Spruce Budworm Genome: Reconstructing the Evolutionary History of Antifreeze Proteins.</title>
        <authorList>
            <person name="Beliveau C."/>
            <person name="Gagne P."/>
            <person name="Picq S."/>
            <person name="Vernygora O."/>
            <person name="Keeling C.I."/>
            <person name="Pinkney K."/>
            <person name="Doucet D."/>
            <person name="Wen F."/>
            <person name="Johnston J.S."/>
            <person name="Maaroufi H."/>
            <person name="Boyle B."/>
            <person name="Laroche J."/>
            <person name="Dewar K."/>
            <person name="Juretic N."/>
            <person name="Blackburn G."/>
            <person name="Nisole A."/>
            <person name="Brunet B."/>
            <person name="Brandao M."/>
            <person name="Lumley L."/>
            <person name="Duan J."/>
            <person name="Quan G."/>
            <person name="Lucarotti C.J."/>
            <person name="Roe A.D."/>
            <person name="Sperling F.A.H."/>
            <person name="Levesque R.C."/>
            <person name="Cusson M."/>
        </authorList>
    </citation>
    <scope>NUCLEOTIDE SEQUENCE [LARGE SCALE GENOMIC DNA]</scope>
    <source>
        <strain evidence="1">Glfc:IPQL:Cfum</strain>
    </source>
</reference>
<gene>
    <name evidence="1" type="ORF">MSG28_011876</name>
</gene>
<dbReference type="EMBL" id="CM046120">
    <property type="protein sequence ID" value="KAI8437610.1"/>
    <property type="molecule type" value="Genomic_DNA"/>
</dbReference>
<organism evidence="1 2">
    <name type="scientific">Choristoneura fumiferana</name>
    <name type="common">Spruce budworm moth</name>
    <name type="synonym">Archips fumiferana</name>
    <dbReference type="NCBI Taxonomy" id="7141"/>
    <lineage>
        <taxon>Eukaryota</taxon>
        <taxon>Metazoa</taxon>
        <taxon>Ecdysozoa</taxon>
        <taxon>Arthropoda</taxon>
        <taxon>Hexapoda</taxon>
        <taxon>Insecta</taxon>
        <taxon>Pterygota</taxon>
        <taxon>Neoptera</taxon>
        <taxon>Endopterygota</taxon>
        <taxon>Lepidoptera</taxon>
        <taxon>Glossata</taxon>
        <taxon>Ditrysia</taxon>
        <taxon>Tortricoidea</taxon>
        <taxon>Tortricidae</taxon>
        <taxon>Tortricinae</taxon>
        <taxon>Choristoneura</taxon>
    </lineage>
</organism>
<name>A0ACC0KMU9_CHOFU</name>
<protein>
    <submittedName>
        <fullName evidence="1">Uncharacterized protein</fullName>
    </submittedName>
</protein>
<dbReference type="Proteomes" id="UP001064048">
    <property type="component" value="Chromosome 20"/>
</dbReference>
<comment type="caution">
    <text evidence="1">The sequence shown here is derived from an EMBL/GenBank/DDBJ whole genome shotgun (WGS) entry which is preliminary data.</text>
</comment>